<evidence type="ECO:0000313" key="2">
    <source>
        <dbReference type="Proteomes" id="UP000255515"/>
    </source>
</evidence>
<dbReference type="EMBL" id="UFTJ01000003">
    <property type="protein sequence ID" value="SUV52576.1"/>
    <property type="molecule type" value="Genomic_DNA"/>
</dbReference>
<name>A0A380ZUZ7_9FLAO</name>
<protein>
    <submittedName>
        <fullName evidence="1">Protein of uncharacterized function (DUF3800)</fullName>
    </submittedName>
</protein>
<proteinExistence type="predicted"/>
<dbReference type="AlphaFoldDB" id="A0A380ZUZ7"/>
<dbReference type="Proteomes" id="UP000255515">
    <property type="component" value="Unassembled WGS sequence"/>
</dbReference>
<organism evidence="1 2">
    <name type="scientific">Bergeyella zoohelcum</name>
    <dbReference type="NCBI Taxonomy" id="1015"/>
    <lineage>
        <taxon>Bacteria</taxon>
        <taxon>Pseudomonadati</taxon>
        <taxon>Bacteroidota</taxon>
        <taxon>Flavobacteriia</taxon>
        <taxon>Flavobacteriales</taxon>
        <taxon>Weeksellaceae</taxon>
        <taxon>Bergeyella</taxon>
    </lineage>
</organism>
<gene>
    <name evidence="1" type="ORF">NCTC11661_01715</name>
</gene>
<evidence type="ECO:0000313" key="1">
    <source>
        <dbReference type="EMBL" id="SUV52576.1"/>
    </source>
</evidence>
<accession>A0A380ZUZ7</accession>
<dbReference type="Pfam" id="PF12686">
    <property type="entry name" value="DUF3800"/>
    <property type="match status" value="1"/>
</dbReference>
<sequence>MKQQRFYIFCDESIKKGKYYSNFYGGLLIDAKDYDKVNNLLLSKLQDLNIENSELKWSIVNTFGVQNYIEMMDVFFEFIKQNIIRFRIMFTDNRFLSQNLPSEYYKKEYHILYYQFLKHSFGFSYLHSDIPIELELFFDELPDKREKNDEFKRFIYGLQFLPQFNNAKIQIKKESIYEVDSKKHILMQCLDIVLGAMAFRLNDMHREKIPGTNRRGKRTIAKEKLYKYINKKIREIRPNFNIGITTGVDGDYLNRFLHPYRHWLFIPKNALYTDDE</sequence>
<dbReference type="RefSeq" id="WP_002664907.1">
    <property type="nucleotide sequence ID" value="NZ_UFTJ01000003.1"/>
</dbReference>
<dbReference type="InterPro" id="IPR024524">
    <property type="entry name" value="DUF3800"/>
</dbReference>
<reference evidence="1 2" key="1">
    <citation type="submission" date="2018-06" db="EMBL/GenBank/DDBJ databases">
        <authorList>
            <consortium name="Pathogen Informatics"/>
            <person name="Doyle S."/>
        </authorList>
    </citation>
    <scope>NUCLEOTIDE SEQUENCE [LARGE SCALE GENOMIC DNA]</scope>
    <source>
        <strain evidence="1 2">NCTC11661</strain>
    </source>
</reference>